<dbReference type="Gene3D" id="2.10.25.10">
    <property type="entry name" value="Laminin"/>
    <property type="match status" value="1"/>
</dbReference>
<sequence>MRNMQAVDKEIGKSKNEVLRSGSQMVASNWPSLTFHAVFVSQKQVEDENVHSTGASESVEHNTIEEVKTELERAVKGLNRTVTDNAHAASNAIITAVNNIDTCSPVDCNNRGTCLGTKGTFICACQLGYSGRTCEDTICDSVRDCNGRGLCLGTTAALTCLCNFGYTGHRCETLLNFPSIAFLRPLQSLFQPNSQVNSTGAILIKKQRKDEQCCGRTLNLGCAIPLLTQSIL</sequence>
<keyword evidence="2" id="KW-0732">Signal</keyword>
<keyword evidence="4 5" id="KW-1015">Disulfide bond</keyword>
<proteinExistence type="predicted"/>
<dbReference type="AlphaFoldDB" id="A0A1I7XRF2"/>
<feature type="domain" description="EGF-like" evidence="6">
    <location>
        <begin position="136"/>
        <end position="172"/>
    </location>
</feature>
<dbReference type="Proteomes" id="UP000095283">
    <property type="component" value="Unplaced"/>
</dbReference>
<dbReference type="InterPro" id="IPR001881">
    <property type="entry name" value="EGF-like_Ca-bd_dom"/>
</dbReference>
<feature type="domain" description="EGF-like" evidence="6">
    <location>
        <begin position="99"/>
        <end position="135"/>
    </location>
</feature>
<dbReference type="PROSITE" id="PS01186">
    <property type="entry name" value="EGF_2"/>
    <property type="match status" value="2"/>
</dbReference>
<evidence type="ECO:0000313" key="7">
    <source>
        <dbReference type="Proteomes" id="UP000095283"/>
    </source>
</evidence>
<dbReference type="GO" id="GO:0005509">
    <property type="term" value="F:calcium ion binding"/>
    <property type="evidence" value="ECO:0007669"/>
    <property type="project" value="InterPro"/>
</dbReference>
<comment type="caution">
    <text evidence="5">Lacks conserved residue(s) required for the propagation of feature annotation.</text>
</comment>
<dbReference type="Pfam" id="PF00008">
    <property type="entry name" value="EGF"/>
    <property type="match status" value="1"/>
</dbReference>
<keyword evidence="1 5" id="KW-0245">EGF-like domain</keyword>
<keyword evidence="7" id="KW-1185">Reference proteome</keyword>
<dbReference type="WBParaSite" id="Hba_20386">
    <property type="protein sequence ID" value="Hba_20386"/>
    <property type="gene ID" value="Hba_20386"/>
</dbReference>
<evidence type="ECO:0000256" key="2">
    <source>
        <dbReference type="ARBA" id="ARBA00022729"/>
    </source>
</evidence>
<reference evidence="8" key="1">
    <citation type="submission" date="2016-11" db="UniProtKB">
        <authorList>
            <consortium name="WormBaseParasite"/>
        </authorList>
    </citation>
    <scope>IDENTIFICATION</scope>
</reference>
<protein>
    <submittedName>
        <fullName evidence="8">EGF-like domain-containing protein</fullName>
    </submittedName>
</protein>
<dbReference type="PROSITE" id="PS00022">
    <property type="entry name" value="EGF_1"/>
    <property type="match status" value="2"/>
</dbReference>
<evidence type="ECO:0000313" key="8">
    <source>
        <dbReference type="WBParaSite" id="Hba_20386"/>
    </source>
</evidence>
<accession>A0A1I7XRF2</accession>
<dbReference type="SMART" id="SM00181">
    <property type="entry name" value="EGF"/>
    <property type="match status" value="2"/>
</dbReference>
<dbReference type="CDD" id="cd00054">
    <property type="entry name" value="EGF_CA"/>
    <property type="match status" value="1"/>
</dbReference>
<keyword evidence="3" id="KW-0677">Repeat</keyword>
<evidence type="ECO:0000256" key="1">
    <source>
        <dbReference type="ARBA" id="ARBA00022536"/>
    </source>
</evidence>
<evidence type="ECO:0000256" key="3">
    <source>
        <dbReference type="ARBA" id="ARBA00022737"/>
    </source>
</evidence>
<dbReference type="FunFam" id="2.10.25.10:FF:000066">
    <property type="entry name" value="FAT atypical cadherin 4"/>
    <property type="match status" value="1"/>
</dbReference>
<dbReference type="InterPro" id="IPR000742">
    <property type="entry name" value="EGF"/>
</dbReference>
<evidence type="ECO:0000256" key="4">
    <source>
        <dbReference type="ARBA" id="ARBA00023157"/>
    </source>
</evidence>
<dbReference type="SUPFAM" id="SSF57196">
    <property type="entry name" value="EGF/Laminin"/>
    <property type="match status" value="2"/>
</dbReference>
<dbReference type="PROSITE" id="PS50026">
    <property type="entry name" value="EGF_3"/>
    <property type="match status" value="2"/>
</dbReference>
<feature type="disulfide bond" evidence="5">
    <location>
        <begin position="162"/>
        <end position="171"/>
    </location>
</feature>
<evidence type="ECO:0000256" key="5">
    <source>
        <dbReference type="PROSITE-ProRule" id="PRU00076"/>
    </source>
</evidence>
<evidence type="ECO:0000259" key="6">
    <source>
        <dbReference type="PROSITE" id="PS50026"/>
    </source>
</evidence>
<organism evidence="7 8">
    <name type="scientific">Heterorhabditis bacteriophora</name>
    <name type="common">Entomopathogenic nematode worm</name>
    <dbReference type="NCBI Taxonomy" id="37862"/>
    <lineage>
        <taxon>Eukaryota</taxon>
        <taxon>Metazoa</taxon>
        <taxon>Ecdysozoa</taxon>
        <taxon>Nematoda</taxon>
        <taxon>Chromadorea</taxon>
        <taxon>Rhabditida</taxon>
        <taxon>Rhabditina</taxon>
        <taxon>Rhabditomorpha</taxon>
        <taxon>Strongyloidea</taxon>
        <taxon>Heterorhabditidae</taxon>
        <taxon>Heterorhabditis</taxon>
    </lineage>
</organism>
<feature type="disulfide bond" evidence="5">
    <location>
        <begin position="125"/>
        <end position="134"/>
    </location>
</feature>
<dbReference type="SMART" id="SM00179">
    <property type="entry name" value="EGF_CA"/>
    <property type="match status" value="1"/>
</dbReference>
<dbReference type="PANTHER" id="PTHR12916">
    <property type="entry name" value="CYTOCHROME C OXIDASE POLYPEPTIDE VIC-2"/>
    <property type="match status" value="1"/>
</dbReference>
<name>A0A1I7XRF2_HETBA</name>
<dbReference type="PANTHER" id="PTHR12916:SF4">
    <property type="entry name" value="UNINFLATABLE, ISOFORM C"/>
    <property type="match status" value="1"/>
</dbReference>